<evidence type="ECO:0000256" key="14">
    <source>
        <dbReference type="PIRSR" id="PIRSR001365-1"/>
    </source>
</evidence>
<dbReference type="GO" id="GO:0008840">
    <property type="term" value="F:4-hydroxy-tetrahydrodipicolinate synthase activity"/>
    <property type="evidence" value="ECO:0007669"/>
    <property type="project" value="UniProtKB-UniRule"/>
</dbReference>
<evidence type="ECO:0000256" key="3">
    <source>
        <dbReference type="ARBA" id="ARBA00007592"/>
    </source>
</evidence>
<evidence type="ECO:0000256" key="15">
    <source>
        <dbReference type="PIRSR" id="PIRSR001365-2"/>
    </source>
</evidence>
<evidence type="ECO:0000256" key="8">
    <source>
        <dbReference type="ARBA" id="ARBA00023154"/>
    </source>
</evidence>
<comment type="pathway">
    <text evidence="2 12">Amino-acid biosynthesis; L-lysine biosynthesis via DAP pathway; (S)-tetrahydrodipicolinate from L-aspartate: step 3/4.</text>
</comment>
<dbReference type="UniPathway" id="UPA00034">
    <property type="reaction ID" value="UER00017"/>
</dbReference>
<dbReference type="InterPro" id="IPR005263">
    <property type="entry name" value="DapA"/>
</dbReference>
<evidence type="ECO:0000256" key="5">
    <source>
        <dbReference type="ARBA" id="ARBA00022490"/>
    </source>
</evidence>
<dbReference type="SUPFAM" id="SSF51569">
    <property type="entry name" value="Aldolase"/>
    <property type="match status" value="1"/>
</dbReference>
<dbReference type="PROSITE" id="PS00666">
    <property type="entry name" value="DHDPS_2"/>
    <property type="match status" value="1"/>
</dbReference>
<feature type="active site" description="Schiff-base intermediate with substrate" evidence="12 14">
    <location>
        <position position="160"/>
    </location>
</feature>
<dbReference type="SMART" id="SM01130">
    <property type="entry name" value="DHDPS"/>
    <property type="match status" value="1"/>
</dbReference>
<evidence type="ECO:0000256" key="7">
    <source>
        <dbReference type="ARBA" id="ARBA00022915"/>
    </source>
</evidence>
<accession>A0A7C4AIK5</accession>
<dbReference type="GO" id="GO:0009089">
    <property type="term" value="P:lysine biosynthetic process via diaminopimelate"/>
    <property type="evidence" value="ECO:0007669"/>
    <property type="project" value="UniProtKB-UniRule"/>
</dbReference>
<keyword evidence="10 12" id="KW-0704">Schiff base</keyword>
<evidence type="ECO:0000256" key="9">
    <source>
        <dbReference type="ARBA" id="ARBA00023239"/>
    </source>
</evidence>
<dbReference type="PIRSF" id="PIRSF001365">
    <property type="entry name" value="DHDPS"/>
    <property type="match status" value="1"/>
</dbReference>
<dbReference type="CDD" id="cd00950">
    <property type="entry name" value="DHDPS"/>
    <property type="match status" value="1"/>
</dbReference>
<evidence type="ECO:0000256" key="2">
    <source>
        <dbReference type="ARBA" id="ARBA00005120"/>
    </source>
</evidence>
<keyword evidence="9 12" id="KW-0456">Lyase</keyword>
<sequence length="291" mass="32126">MFKGSIVAIVTPFKKGKIDEKALEKLIEWHIKEGTHGIVPCGTTGEASTLDYEEHYRVIEITVKIAKKRIPVIAGTGSNSTDEAIMITRKAEKLGADAALLVTPYYNKPTQEGLYRHFKEIADKTGLPLILYNVPGRTSVNLLPQTVARLAEIPRIVGIKEATGDMKQVSEIIRLCGDRITVLSGDDFTNLTLLALGGRGAISVTANICPRDMAELFNAWERGDIARAREIHYKLEPINKAMFIETNPIPVKTALAMMGKIKEEFRLPLCEMSEANKQKLAEVLRSAGLIK</sequence>
<dbReference type="InterPro" id="IPR020625">
    <property type="entry name" value="Schiff_base-form_aldolases_AS"/>
</dbReference>
<dbReference type="EC" id="4.3.3.7" evidence="4 12"/>
<keyword evidence="8 12" id="KW-0457">Lysine biosynthesis</keyword>
<reference evidence="16" key="1">
    <citation type="journal article" date="2020" name="mSystems">
        <title>Genome- and Community-Level Interaction Insights into Carbon Utilization and Element Cycling Functions of Hydrothermarchaeota in Hydrothermal Sediment.</title>
        <authorList>
            <person name="Zhou Z."/>
            <person name="Liu Y."/>
            <person name="Xu W."/>
            <person name="Pan J."/>
            <person name="Luo Z.H."/>
            <person name="Li M."/>
        </authorList>
    </citation>
    <scope>NUCLEOTIDE SEQUENCE [LARGE SCALE GENOMIC DNA]</scope>
    <source>
        <strain evidence="16">SpSt-788</strain>
    </source>
</reference>
<dbReference type="InterPro" id="IPR002220">
    <property type="entry name" value="DapA-like"/>
</dbReference>
<dbReference type="GO" id="GO:0005829">
    <property type="term" value="C:cytosol"/>
    <property type="evidence" value="ECO:0007669"/>
    <property type="project" value="TreeGrafter"/>
</dbReference>
<evidence type="ECO:0000313" key="16">
    <source>
        <dbReference type="EMBL" id="HGG98955.1"/>
    </source>
</evidence>
<evidence type="ECO:0000256" key="12">
    <source>
        <dbReference type="HAMAP-Rule" id="MF_00418"/>
    </source>
</evidence>
<dbReference type="PRINTS" id="PR00146">
    <property type="entry name" value="DHPICSNTHASE"/>
</dbReference>
<feature type="active site" description="Proton donor/acceptor" evidence="12 14">
    <location>
        <position position="132"/>
    </location>
</feature>
<protein>
    <recommendedName>
        <fullName evidence="4 12">4-hydroxy-tetrahydrodipicolinate synthase</fullName>
        <shortName evidence="12">HTPA synthase</shortName>
        <ecNumber evidence="4 12">4.3.3.7</ecNumber>
    </recommendedName>
</protein>
<dbReference type="Pfam" id="PF00701">
    <property type="entry name" value="DHDPS"/>
    <property type="match status" value="1"/>
</dbReference>
<organism evidence="16">
    <name type="scientific">Thermodesulfovibrio aggregans</name>
    <dbReference type="NCBI Taxonomy" id="86166"/>
    <lineage>
        <taxon>Bacteria</taxon>
        <taxon>Pseudomonadati</taxon>
        <taxon>Nitrospirota</taxon>
        <taxon>Thermodesulfovibrionia</taxon>
        <taxon>Thermodesulfovibrionales</taxon>
        <taxon>Thermodesulfovibrionaceae</taxon>
        <taxon>Thermodesulfovibrio</taxon>
    </lineage>
</organism>
<feature type="binding site" evidence="12 15">
    <location>
        <position position="44"/>
    </location>
    <ligand>
        <name>pyruvate</name>
        <dbReference type="ChEBI" id="CHEBI:15361"/>
    </ligand>
</feature>
<feature type="site" description="Part of a proton relay during catalysis" evidence="12">
    <location>
        <position position="106"/>
    </location>
</feature>
<evidence type="ECO:0000256" key="13">
    <source>
        <dbReference type="PIRNR" id="PIRNR001365"/>
    </source>
</evidence>
<name>A0A7C4AIK5_9BACT</name>
<dbReference type="EMBL" id="DTHO01000006">
    <property type="protein sequence ID" value="HGG98955.1"/>
    <property type="molecule type" value="Genomic_DNA"/>
</dbReference>
<dbReference type="PROSITE" id="PS00665">
    <property type="entry name" value="DHDPS_1"/>
    <property type="match status" value="1"/>
</dbReference>
<dbReference type="PANTHER" id="PTHR12128:SF66">
    <property type="entry name" value="4-HYDROXY-2-OXOGLUTARATE ALDOLASE, MITOCHONDRIAL"/>
    <property type="match status" value="1"/>
</dbReference>
<comment type="caution">
    <text evidence="12">Was originally thought to be a dihydrodipicolinate synthase (DHDPS), catalyzing the condensation of (S)-aspartate-beta-semialdehyde [(S)-ASA] and pyruvate to dihydrodipicolinate (DHDP). However, it was shown in E.coli that the product of the enzymatic reaction is not dihydrodipicolinate but in fact (4S)-4-hydroxy-2,3,4,5-tetrahydro-(2S)-dipicolinic acid (HTPA), and that the consecutive dehydration reaction leading to DHDP is not spontaneous but catalyzed by DapB.</text>
</comment>
<feature type="site" description="Part of a proton relay during catalysis" evidence="12">
    <location>
        <position position="43"/>
    </location>
</feature>
<comment type="function">
    <text evidence="1 12">Catalyzes the condensation of (S)-aspartate-beta-semialdehyde [(S)-ASA] and pyruvate to 4-hydroxy-tetrahydrodipicolinate (HTPA).</text>
</comment>
<dbReference type="AlphaFoldDB" id="A0A7C4AIK5"/>
<evidence type="ECO:0000256" key="6">
    <source>
        <dbReference type="ARBA" id="ARBA00022605"/>
    </source>
</evidence>
<evidence type="ECO:0000256" key="10">
    <source>
        <dbReference type="ARBA" id="ARBA00023270"/>
    </source>
</evidence>
<evidence type="ECO:0000256" key="4">
    <source>
        <dbReference type="ARBA" id="ARBA00012086"/>
    </source>
</evidence>
<dbReference type="Gene3D" id="3.20.20.70">
    <property type="entry name" value="Aldolase class I"/>
    <property type="match status" value="1"/>
</dbReference>
<proteinExistence type="inferred from homology"/>
<dbReference type="PANTHER" id="PTHR12128">
    <property type="entry name" value="DIHYDRODIPICOLINATE SYNTHASE"/>
    <property type="match status" value="1"/>
</dbReference>
<comment type="catalytic activity">
    <reaction evidence="11 12">
        <text>L-aspartate 4-semialdehyde + pyruvate = (2S,4S)-4-hydroxy-2,3,4,5-tetrahydrodipicolinate + H2O + H(+)</text>
        <dbReference type="Rhea" id="RHEA:34171"/>
        <dbReference type="ChEBI" id="CHEBI:15361"/>
        <dbReference type="ChEBI" id="CHEBI:15377"/>
        <dbReference type="ChEBI" id="CHEBI:15378"/>
        <dbReference type="ChEBI" id="CHEBI:67139"/>
        <dbReference type="ChEBI" id="CHEBI:537519"/>
        <dbReference type="EC" id="4.3.3.7"/>
    </reaction>
</comment>
<comment type="subcellular location">
    <subcellularLocation>
        <location evidence="12">Cytoplasm</location>
    </subcellularLocation>
</comment>
<evidence type="ECO:0000256" key="11">
    <source>
        <dbReference type="ARBA" id="ARBA00047836"/>
    </source>
</evidence>
<keyword evidence="5 12" id="KW-0963">Cytoplasm</keyword>
<gene>
    <name evidence="12" type="primary">dapA</name>
    <name evidence="16" type="ORF">ENV75_00640</name>
</gene>
<evidence type="ECO:0000256" key="1">
    <source>
        <dbReference type="ARBA" id="ARBA00003294"/>
    </source>
</evidence>
<dbReference type="NCBIfam" id="TIGR00674">
    <property type="entry name" value="dapA"/>
    <property type="match status" value="1"/>
</dbReference>
<comment type="similarity">
    <text evidence="3 12 13">Belongs to the DapA family.</text>
</comment>
<comment type="caution">
    <text evidence="16">The sequence shown here is derived from an EMBL/GenBank/DDBJ whole genome shotgun (WGS) entry which is preliminary data.</text>
</comment>
<feature type="binding site" evidence="12 15">
    <location>
        <position position="202"/>
    </location>
    <ligand>
        <name>pyruvate</name>
        <dbReference type="ChEBI" id="CHEBI:15361"/>
    </ligand>
</feature>
<keyword evidence="7 12" id="KW-0220">Diaminopimelate biosynthesis</keyword>
<dbReference type="GO" id="GO:0019877">
    <property type="term" value="P:diaminopimelate biosynthetic process"/>
    <property type="evidence" value="ECO:0007669"/>
    <property type="project" value="UniProtKB-UniRule"/>
</dbReference>
<dbReference type="InterPro" id="IPR013785">
    <property type="entry name" value="Aldolase_TIM"/>
</dbReference>
<comment type="subunit">
    <text evidence="12">Homotetramer; dimer of dimers.</text>
</comment>
<keyword evidence="6 12" id="KW-0028">Amino-acid biosynthesis</keyword>
<dbReference type="HAMAP" id="MF_00418">
    <property type="entry name" value="DapA"/>
    <property type="match status" value="1"/>
</dbReference>
<dbReference type="InterPro" id="IPR020624">
    <property type="entry name" value="Schiff_base-form_aldolases_CS"/>
</dbReference>